<accession>A0A846M7Y7</accession>
<gene>
    <name evidence="3" type="ORF">FHS54_002287</name>
</gene>
<comment type="similarity">
    <text evidence="1 2">Belongs to the UPF0102 family.</text>
</comment>
<dbReference type="AlphaFoldDB" id="A0A846M7Y7"/>
<dbReference type="HAMAP" id="MF_00048">
    <property type="entry name" value="UPF0102"/>
    <property type="match status" value="1"/>
</dbReference>
<organism evidence="3 4">
    <name type="scientific">Sphingobium vermicomposti</name>
    <dbReference type="NCBI Taxonomy" id="529005"/>
    <lineage>
        <taxon>Bacteria</taxon>
        <taxon>Pseudomonadati</taxon>
        <taxon>Pseudomonadota</taxon>
        <taxon>Alphaproteobacteria</taxon>
        <taxon>Sphingomonadales</taxon>
        <taxon>Sphingomonadaceae</taxon>
        <taxon>Sphingobium</taxon>
    </lineage>
</organism>
<protein>
    <recommendedName>
        <fullName evidence="2">UPF0102 protein FHS54_002287</fullName>
    </recommendedName>
</protein>
<evidence type="ECO:0000256" key="2">
    <source>
        <dbReference type="HAMAP-Rule" id="MF_00048"/>
    </source>
</evidence>
<dbReference type="GO" id="GO:0003676">
    <property type="term" value="F:nucleic acid binding"/>
    <property type="evidence" value="ECO:0007669"/>
    <property type="project" value="InterPro"/>
</dbReference>
<dbReference type="RefSeq" id="WP_167303902.1">
    <property type="nucleotide sequence ID" value="NZ_JAASQR010000003.1"/>
</dbReference>
<keyword evidence="4" id="KW-1185">Reference proteome</keyword>
<proteinExistence type="inferred from homology"/>
<keyword evidence="3" id="KW-0255">Endonuclease</keyword>
<dbReference type="InterPro" id="IPR011856">
    <property type="entry name" value="tRNA_endonuc-like_dom_sf"/>
</dbReference>
<keyword evidence="3" id="KW-0540">Nuclease</keyword>
<dbReference type="EMBL" id="JAASQR010000003">
    <property type="protein sequence ID" value="NIJ17298.1"/>
    <property type="molecule type" value="Genomic_DNA"/>
</dbReference>
<dbReference type="PANTHER" id="PTHR34039:SF1">
    <property type="entry name" value="UPF0102 PROTEIN YRAN"/>
    <property type="match status" value="1"/>
</dbReference>
<dbReference type="InterPro" id="IPR003509">
    <property type="entry name" value="UPF0102_YraN-like"/>
</dbReference>
<evidence type="ECO:0000313" key="4">
    <source>
        <dbReference type="Proteomes" id="UP000576821"/>
    </source>
</evidence>
<evidence type="ECO:0000313" key="3">
    <source>
        <dbReference type="EMBL" id="NIJ17298.1"/>
    </source>
</evidence>
<keyword evidence="3" id="KW-0378">Hydrolase</keyword>
<dbReference type="NCBIfam" id="NF009151">
    <property type="entry name" value="PRK12497.1-5"/>
    <property type="match status" value="1"/>
</dbReference>
<reference evidence="3 4" key="1">
    <citation type="submission" date="2020-03" db="EMBL/GenBank/DDBJ databases">
        <title>Genomic Encyclopedia of Type Strains, Phase IV (KMG-IV): sequencing the most valuable type-strain genomes for metagenomic binning, comparative biology and taxonomic classification.</title>
        <authorList>
            <person name="Goeker M."/>
        </authorList>
    </citation>
    <scope>NUCLEOTIDE SEQUENCE [LARGE SCALE GENOMIC DNA]</scope>
    <source>
        <strain evidence="3 4">DSM 21299</strain>
    </source>
</reference>
<dbReference type="GO" id="GO:0004519">
    <property type="term" value="F:endonuclease activity"/>
    <property type="evidence" value="ECO:0007669"/>
    <property type="project" value="UniProtKB-KW"/>
</dbReference>
<dbReference type="SUPFAM" id="SSF52980">
    <property type="entry name" value="Restriction endonuclease-like"/>
    <property type="match status" value="1"/>
</dbReference>
<dbReference type="Proteomes" id="UP000576821">
    <property type="component" value="Unassembled WGS sequence"/>
</dbReference>
<dbReference type="Gene3D" id="3.40.1350.10">
    <property type="match status" value="1"/>
</dbReference>
<evidence type="ECO:0000256" key="1">
    <source>
        <dbReference type="ARBA" id="ARBA00006738"/>
    </source>
</evidence>
<dbReference type="PANTHER" id="PTHR34039">
    <property type="entry name" value="UPF0102 PROTEIN YRAN"/>
    <property type="match status" value="1"/>
</dbReference>
<sequence length="122" mass="13735">MTRQTPVRQQAEKRGRQAERIAGWWLRLKGWRIVGRRLRTPAGEVDIVARRGAMLAFVEVKARATAADLDLSIDERRLSRVASAAEILFHDLAEPGDDMRIDVILLAPGRPPRHLANVWHGG</sequence>
<comment type="caution">
    <text evidence="3">The sequence shown here is derived from an EMBL/GenBank/DDBJ whole genome shotgun (WGS) entry which is preliminary data.</text>
</comment>
<dbReference type="Pfam" id="PF02021">
    <property type="entry name" value="UPF0102"/>
    <property type="match status" value="1"/>
</dbReference>
<name>A0A846M7Y7_9SPHN</name>
<dbReference type="InterPro" id="IPR011335">
    <property type="entry name" value="Restrct_endonuc-II-like"/>
</dbReference>